<dbReference type="EMBL" id="LAZR01001329">
    <property type="protein sequence ID" value="KKN46468.1"/>
    <property type="molecule type" value="Genomic_DNA"/>
</dbReference>
<dbReference type="GO" id="GO:0004519">
    <property type="term" value="F:endonuclease activity"/>
    <property type="evidence" value="ECO:0007669"/>
    <property type="project" value="InterPro"/>
</dbReference>
<reference evidence="2" key="1">
    <citation type="journal article" date="2015" name="Nature">
        <title>Complex archaea that bridge the gap between prokaryotes and eukaryotes.</title>
        <authorList>
            <person name="Spang A."/>
            <person name="Saw J.H."/>
            <person name="Jorgensen S.L."/>
            <person name="Zaremba-Niedzwiedzka K."/>
            <person name="Martijn J."/>
            <person name="Lind A.E."/>
            <person name="van Eijk R."/>
            <person name="Schleper C."/>
            <person name="Guy L."/>
            <person name="Ettema T.J."/>
        </authorList>
    </citation>
    <scope>NUCLEOTIDE SEQUENCE</scope>
</reference>
<comment type="caution">
    <text evidence="2">The sequence shown here is derived from an EMBL/GenBank/DDBJ whole genome shotgun (WGS) entry which is preliminary data.</text>
</comment>
<organism evidence="2">
    <name type="scientific">marine sediment metagenome</name>
    <dbReference type="NCBI Taxonomy" id="412755"/>
    <lineage>
        <taxon>unclassified sequences</taxon>
        <taxon>metagenomes</taxon>
        <taxon>ecological metagenomes</taxon>
    </lineage>
</organism>
<dbReference type="CDD" id="cd00085">
    <property type="entry name" value="HNHc"/>
    <property type="match status" value="1"/>
</dbReference>
<dbReference type="AlphaFoldDB" id="A0A0F9TYJ5"/>
<dbReference type="GO" id="GO:0003676">
    <property type="term" value="F:nucleic acid binding"/>
    <property type="evidence" value="ECO:0007669"/>
    <property type="project" value="InterPro"/>
</dbReference>
<proteinExistence type="predicted"/>
<gene>
    <name evidence="2" type="ORF">LCGC14_0672720</name>
</gene>
<protein>
    <recommendedName>
        <fullName evidence="1">HNH nuclease domain-containing protein</fullName>
    </recommendedName>
</protein>
<dbReference type="Gene3D" id="1.10.30.50">
    <property type="match status" value="1"/>
</dbReference>
<evidence type="ECO:0000313" key="2">
    <source>
        <dbReference type="EMBL" id="KKN46468.1"/>
    </source>
</evidence>
<dbReference type="Pfam" id="PF01844">
    <property type="entry name" value="HNH"/>
    <property type="match status" value="1"/>
</dbReference>
<evidence type="ECO:0000259" key="1">
    <source>
        <dbReference type="SMART" id="SM00507"/>
    </source>
</evidence>
<dbReference type="PANTHER" id="PTHR33877:SF1">
    <property type="entry name" value="TYPE IV METHYL-DIRECTED RESTRICTION ENZYME ECOKMCRA"/>
    <property type="match status" value="1"/>
</dbReference>
<feature type="domain" description="HNH nuclease" evidence="1">
    <location>
        <begin position="98"/>
        <end position="148"/>
    </location>
</feature>
<name>A0A0F9TYJ5_9ZZZZ</name>
<accession>A0A0F9TYJ5</accession>
<dbReference type="SMART" id="SM00507">
    <property type="entry name" value="HNHc"/>
    <property type="match status" value="1"/>
</dbReference>
<sequence length="154" mass="18385">MIETVYKKWVECFDKCYNKPSYYTKCSICTFKEICENKHSMEEKPILNQICIYESNGKCKICKDGNSVYYKDCREYRTIEVEQEYQPKTKRSRNIPKTVQREVWRRDMGRCVDCGSNERLEYDHIIPFSKGGSNTARNIQLLCEACNRSKYNYI</sequence>
<dbReference type="InterPro" id="IPR052892">
    <property type="entry name" value="NA-targeting_endonuclease"/>
</dbReference>
<dbReference type="InterPro" id="IPR003615">
    <property type="entry name" value="HNH_nuc"/>
</dbReference>
<dbReference type="GO" id="GO:0008270">
    <property type="term" value="F:zinc ion binding"/>
    <property type="evidence" value="ECO:0007669"/>
    <property type="project" value="InterPro"/>
</dbReference>
<dbReference type="InterPro" id="IPR002711">
    <property type="entry name" value="HNH"/>
</dbReference>
<dbReference type="PANTHER" id="PTHR33877">
    <property type="entry name" value="SLL1193 PROTEIN"/>
    <property type="match status" value="1"/>
</dbReference>